<dbReference type="AlphaFoldDB" id="A0AAV3R2Z8"/>
<dbReference type="InterPro" id="IPR041373">
    <property type="entry name" value="RT_RNaseH"/>
</dbReference>
<proteinExistence type="predicted"/>
<evidence type="ECO:0000256" key="2">
    <source>
        <dbReference type="ARBA" id="ARBA00022695"/>
    </source>
</evidence>
<evidence type="ECO:0000313" key="8">
    <source>
        <dbReference type="EMBL" id="GAA0170812.1"/>
    </source>
</evidence>
<dbReference type="Pfam" id="PF17917">
    <property type="entry name" value="RT_RNaseH"/>
    <property type="match status" value="1"/>
</dbReference>
<dbReference type="EMBL" id="BAABME010007414">
    <property type="protein sequence ID" value="GAA0170812.1"/>
    <property type="molecule type" value="Genomic_DNA"/>
</dbReference>
<evidence type="ECO:0000256" key="3">
    <source>
        <dbReference type="ARBA" id="ARBA00022722"/>
    </source>
</evidence>
<keyword evidence="5" id="KW-0378">Hydrolase</keyword>
<keyword evidence="4" id="KW-0255">Endonuclease</keyword>
<evidence type="ECO:0000313" key="9">
    <source>
        <dbReference type="Proteomes" id="UP001454036"/>
    </source>
</evidence>
<evidence type="ECO:0000256" key="1">
    <source>
        <dbReference type="ARBA" id="ARBA00022679"/>
    </source>
</evidence>
<dbReference type="Proteomes" id="UP001454036">
    <property type="component" value="Unassembled WGS sequence"/>
</dbReference>
<accession>A0AAV3R2Z8</accession>
<reference evidence="8 9" key="1">
    <citation type="submission" date="2024-01" db="EMBL/GenBank/DDBJ databases">
        <title>The complete chloroplast genome sequence of Lithospermum erythrorhizon: insights into the phylogenetic relationship among Boraginaceae species and the maternal lineages of purple gromwells.</title>
        <authorList>
            <person name="Okada T."/>
            <person name="Watanabe K."/>
        </authorList>
    </citation>
    <scope>NUCLEOTIDE SEQUENCE [LARGE SCALE GENOMIC DNA]</scope>
</reference>
<keyword evidence="3" id="KW-0540">Nuclease</keyword>
<name>A0AAV3R2Z8_LITER</name>
<keyword evidence="2" id="KW-0548">Nucleotidyltransferase</keyword>
<feature type="domain" description="Reverse transcriptase RNase H-like" evidence="7">
    <location>
        <begin position="2"/>
        <end position="55"/>
    </location>
</feature>
<organism evidence="8 9">
    <name type="scientific">Lithospermum erythrorhizon</name>
    <name type="common">Purple gromwell</name>
    <name type="synonym">Lithospermum officinale var. erythrorhizon</name>
    <dbReference type="NCBI Taxonomy" id="34254"/>
    <lineage>
        <taxon>Eukaryota</taxon>
        <taxon>Viridiplantae</taxon>
        <taxon>Streptophyta</taxon>
        <taxon>Embryophyta</taxon>
        <taxon>Tracheophyta</taxon>
        <taxon>Spermatophyta</taxon>
        <taxon>Magnoliopsida</taxon>
        <taxon>eudicotyledons</taxon>
        <taxon>Gunneridae</taxon>
        <taxon>Pentapetalae</taxon>
        <taxon>asterids</taxon>
        <taxon>lamiids</taxon>
        <taxon>Boraginales</taxon>
        <taxon>Boraginaceae</taxon>
        <taxon>Boraginoideae</taxon>
        <taxon>Lithospermeae</taxon>
        <taxon>Lithospermum</taxon>
    </lineage>
</organism>
<gene>
    <name evidence="8" type="ORF">LIER_24993</name>
</gene>
<dbReference type="GO" id="GO:0016787">
    <property type="term" value="F:hydrolase activity"/>
    <property type="evidence" value="ECO:0007669"/>
    <property type="project" value="UniProtKB-KW"/>
</dbReference>
<evidence type="ECO:0000259" key="7">
    <source>
        <dbReference type="Pfam" id="PF17917"/>
    </source>
</evidence>
<evidence type="ECO:0000256" key="4">
    <source>
        <dbReference type="ARBA" id="ARBA00022759"/>
    </source>
</evidence>
<dbReference type="GO" id="GO:0003964">
    <property type="term" value="F:RNA-directed DNA polymerase activity"/>
    <property type="evidence" value="ECO:0007669"/>
    <property type="project" value="UniProtKB-KW"/>
</dbReference>
<dbReference type="GO" id="GO:0004519">
    <property type="term" value="F:endonuclease activity"/>
    <property type="evidence" value="ECO:0007669"/>
    <property type="project" value="UniProtKB-KW"/>
</dbReference>
<protein>
    <recommendedName>
        <fullName evidence="7">Reverse transcriptase RNase H-like domain-containing protein</fullName>
    </recommendedName>
</protein>
<dbReference type="PANTHER" id="PTHR48475">
    <property type="entry name" value="RIBONUCLEASE H"/>
    <property type="match status" value="1"/>
</dbReference>
<keyword evidence="6" id="KW-0695">RNA-directed DNA polymerase</keyword>
<sequence length="136" mass="15513">MEKLVFSLIVAARKLKRYFEVHPMEVITDQPLPQILENPSLSGRMVKWAIELSEFDLRYKPRTSIKAYALADFMVECTEEIMEEKPDLSNVVEAAEQQVWFLYKDGASNPGGSGAGILLWSRRTTRSSMHFTSPSQ</sequence>
<evidence type="ECO:0000256" key="5">
    <source>
        <dbReference type="ARBA" id="ARBA00022801"/>
    </source>
</evidence>
<comment type="caution">
    <text evidence="8">The sequence shown here is derived from an EMBL/GenBank/DDBJ whole genome shotgun (WGS) entry which is preliminary data.</text>
</comment>
<keyword evidence="1" id="KW-0808">Transferase</keyword>
<keyword evidence="9" id="KW-1185">Reference proteome</keyword>
<dbReference type="PANTHER" id="PTHR48475:SF2">
    <property type="entry name" value="RIBONUCLEASE H"/>
    <property type="match status" value="1"/>
</dbReference>
<evidence type="ECO:0000256" key="6">
    <source>
        <dbReference type="ARBA" id="ARBA00022918"/>
    </source>
</evidence>